<protein>
    <submittedName>
        <fullName evidence="5">LRC19 protein</fullName>
    </submittedName>
</protein>
<dbReference type="InterPro" id="IPR032675">
    <property type="entry name" value="LRR_dom_sf"/>
</dbReference>
<gene>
    <name evidence="5" type="primary">Lrrc19_1</name>
    <name evidence="5" type="ORF">GTO96_0008892</name>
</gene>
<dbReference type="InterPro" id="IPR001611">
    <property type="entry name" value="Leu-rich_rpt"/>
</dbReference>
<feature type="non-terminal residue" evidence="5">
    <location>
        <position position="401"/>
    </location>
</feature>
<dbReference type="SUPFAM" id="SSF52058">
    <property type="entry name" value="L domain-like"/>
    <property type="match status" value="1"/>
</dbReference>
<proteinExistence type="predicted"/>
<dbReference type="Proteomes" id="UP000886611">
    <property type="component" value="Unassembled WGS sequence"/>
</dbReference>
<dbReference type="EMBL" id="JAATIS010004524">
    <property type="protein sequence ID" value="KAG2461459.1"/>
    <property type="molecule type" value="Genomic_DNA"/>
</dbReference>
<dbReference type="Pfam" id="PF13855">
    <property type="entry name" value="LRR_8"/>
    <property type="match status" value="1"/>
</dbReference>
<dbReference type="SMART" id="SM00369">
    <property type="entry name" value="LRR_TYP"/>
    <property type="match status" value="4"/>
</dbReference>
<keyword evidence="2" id="KW-0677">Repeat</keyword>
<dbReference type="Pfam" id="PF15176">
    <property type="entry name" value="LRR19-TM"/>
    <property type="match status" value="1"/>
</dbReference>
<dbReference type="AlphaFoldDB" id="A0A8X8BNV4"/>
<reference evidence="5 6" key="1">
    <citation type="journal article" date="2021" name="Cell">
        <title>Tracing the genetic footprints of vertebrate landing in non-teleost ray-finned fishes.</title>
        <authorList>
            <person name="Bi X."/>
            <person name="Wang K."/>
            <person name="Yang L."/>
            <person name="Pan H."/>
            <person name="Jiang H."/>
            <person name="Wei Q."/>
            <person name="Fang M."/>
            <person name="Yu H."/>
            <person name="Zhu C."/>
            <person name="Cai Y."/>
            <person name="He Y."/>
            <person name="Gan X."/>
            <person name="Zeng H."/>
            <person name="Yu D."/>
            <person name="Zhu Y."/>
            <person name="Jiang H."/>
            <person name="Qiu Q."/>
            <person name="Yang H."/>
            <person name="Zhang Y.E."/>
            <person name="Wang W."/>
            <person name="Zhu M."/>
            <person name="He S."/>
            <person name="Zhang G."/>
        </authorList>
    </citation>
    <scope>NUCLEOTIDE SEQUENCE [LARGE SCALE GENOMIC DNA]</scope>
    <source>
        <strain evidence="5">Bchr_013</strain>
    </source>
</reference>
<keyword evidence="4" id="KW-0472">Membrane</keyword>
<accession>A0A8X8BNV4</accession>
<keyword evidence="1" id="KW-0433">Leucine-rich repeat</keyword>
<keyword evidence="4" id="KW-1133">Transmembrane helix</keyword>
<name>A0A8X8BNV4_POLSE</name>
<dbReference type="PANTHER" id="PTHR31450">
    <property type="entry name" value="LEUCINE-RICH REPEAT-CONTAINING PROTEIN 19 LRRC19 FAMILY MEMBER"/>
    <property type="match status" value="1"/>
</dbReference>
<organism evidence="5 6">
    <name type="scientific">Polypterus senegalus</name>
    <name type="common">Senegal bichir</name>
    <dbReference type="NCBI Taxonomy" id="55291"/>
    <lineage>
        <taxon>Eukaryota</taxon>
        <taxon>Metazoa</taxon>
        <taxon>Chordata</taxon>
        <taxon>Craniata</taxon>
        <taxon>Vertebrata</taxon>
        <taxon>Euteleostomi</taxon>
        <taxon>Actinopterygii</taxon>
        <taxon>Polypteriformes</taxon>
        <taxon>Polypteridae</taxon>
        <taxon>Polypterus</taxon>
    </lineage>
</organism>
<dbReference type="Gene3D" id="3.80.10.10">
    <property type="entry name" value="Ribonuclease Inhibitor"/>
    <property type="match status" value="1"/>
</dbReference>
<keyword evidence="6" id="KW-1185">Reference proteome</keyword>
<feature type="non-terminal residue" evidence="5">
    <location>
        <position position="1"/>
    </location>
</feature>
<comment type="caution">
    <text evidence="5">The sequence shown here is derived from an EMBL/GenBank/DDBJ whole genome shotgun (WGS) entry which is preliminary data.</text>
</comment>
<evidence type="ECO:0000256" key="2">
    <source>
        <dbReference type="ARBA" id="ARBA00022737"/>
    </source>
</evidence>
<feature type="region of interest" description="Disordered" evidence="3">
    <location>
        <begin position="348"/>
        <end position="368"/>
    </location>
</feature>
<evidence type="ECO:0000256" key="4">
    <source>
        <dbReference type="SAM" id="Phobius"/>
    </source>
</evidence>
<sequence length="401" mass="45127">MDGWVVTISDPENPSSAATKMADSTQSVVMASSSVMPHPFYAWDSQLHTKKFTPSANCEVSVCSLDIFLNQPRMGRARVFLSVAIFGFAQFIFVASNECHVNEEIWNCSMKNLKQIPDLPENVTILDLSLNKINFLGPEEQNSLRHLQNLHLLNLSNNPIPHLKSGILSGLRNLQLLDLSSCGLETIEPDAFQGLTNLMMLIVSNNKLKGALPEALLQLDSLVVLDLRNNDLTRADLNFREWLEKVKVLRLQGNKWNCSHEENEQILMRTAAKVAEQDDKASRGYSWQYIVIVLGVAIGLSVFIAVAVKCKLFHRYLSSYRHSLLNEPDAYSNYEPDNMAVRIPDQYRTGSQTHASTHSATELEDDDDGFIEDNYIQASERQRAEQEAGLDEEDDLHFTIS</sequence>
<dbReference type="PANTHER" id="PTHR31450:SF3">
    <property type="entry name" value="TYPE III ENDOSOME MEMBRANE PROTEIN TEMP"/>
    <property type="match status" value="1"/>
</dbReference>
<feature type="region of interest" description="Disordered" evidence="3">
    <location>
        <begin position="381"/>
        <end position="401"/>
    </location>
</feature>
<evidence type="ECO:0000313" key="6">
    <source>
        <dbReference type="Proteomes" id="UP000886611"/>
    </source>
</evidence>
<feature type="compositionally biased region" description="Polar residues" evidence="3">
    <location>
        <begin position="348"/>
        <end position="360"/>
    </location>
</feature>
<evidence type="ECO:0000313" key="5">
    <source>
        <dbReference type="EMBL" id="KAG2461459.1"/>
    </source>
</evidence>
<keyword evidence="4" id="KW-0812">Transmembrane</keyword>
<evidence type="ECO:0000256" key="1">
    <source>
        <dbReference type="ARBA" id="ARBA00022614"/>
    </source>
</evidence>
<dbReference type="InterPro" id="IPR003591">
    <property type="entry name" value="Leu-rich_rpt_typical-subtyp"/>
</dbReference>
<evidence type="ECO:0000256" key="3">
    <source>
        <dbReference type="SAM" id="MobiDB-lite"/>
    </source>
</evidence>
<feature type="transmembrane region" description="Helical" evidence="4">
    <location>
        <begin position="287"/>
        <end position="308"/>
    </location>
</feature>